<feature type="domain" description="Tudor" evidence="9">
    <location>
        <begin position="447"/>
        <end position="506"/>
    </location>
</feature>
<name>A0A7M4EEX9_CROPO</name>
<dbReference type="InterPro" id="IPR041966">
    <property type="entry name" value="LOTUS-like"/>
</dbReference>
<dbReference type="GO" id="GO:0045202">
    <property type="term" value="C:synapse"/>
    <property type="evidence" value="ECO:0007669"/>
    <property type="project" value="Ensembl"/>
</dbReference>
<evidence type="ECO:0000313" key="12">
    <source>
        <dbReference type="Proteomes" id="UP000594220"/>
    </source>
</evidence>
<keyword evidence="5" id="KW-0963">Cytoplasm</keyword>
<dbReference type="Ensembl" id="ENSCPRT00005010403.1">
    <property type="protein sequence ID" value="ENSCPRP00005008832.1"/>
    <property type="gene ID" value="ENSCPRG00005006314.1"/>
</dbReference>
<dbReference type="FunFam" id="3.30.420.610:FF:000007">
    <property type="entry name" value="Tudor domain-containing protein 5"/>
    <property type="match status" value="1"/>
</dbReference>
<reference evidence="11" key="2">
    <citation type="submission" date="2025-09" db="UniProtKB">
        <authorList>
            <consortium name="Ensembl"/>
        </authorList>
    </citation>
    <scope>IDENTIFICATION</scope>
</reference>
<evidence type="ECO:0000256" key="4">
    <source>
        <dbReference type="ARBA" id="ARBA00022473"/>
    </source>
</evidence>
<comment type="subcellular location">
    <subcellularLocation>
        <location evidence="1">Cytoplasm</location>
    </subcellularLocation>
</comment>
<sequence length="807" mass="91309">MSEQEHLMKLLRKEVRSLLMAVKEGLTPAQLEQEYLLMMGKPLPLRSLGFRSPMELVLDMPDVVSICPYRHGNVVLKAIADEDTVRIANLVARQKNKPKMRKATCRANSSSFSSFGPSLPRRGQTPPVLPAVVKSELKDLLTLSPVLLSDFDEAFSRRFGRAFQYVRYGFFSMFEVLNAASEIIAVEQTRAGSLLTLKKSPSVKQQEKVIHHFVSDMTSYFFFHLKLEQDFKMILAQKGPGGTVSSELKRKLQIVSISIWKFGQKQVFIPCTLSGTAHFKEKLSVKELGFFSVMELVGALHDIFRVECKEGERDWMVFDLKSKYLCLCVKEKKCLQVPHLNRHLNTKIFYSFCLQNLGIEEALLNLEIMEPEIPPDAVQDKNLCGLPLLENSSLVGVFVEHIVSPNQFYIRICSKETSEMLEDTMIEMRRCYSNKTVSDRYVMPEALIQPGCLCCVRISEDKWWYRVIVHRVLSEQEVEVFYPDFGNLGTVQKSWLRFLKCCYSKLPAQAIPCSLAWVKPLEGTWTSKAVLQFQKLCSLKPLVGVVDEYINGVLHLFLCDTSSDDDIYLHHVLRSEGHAIICRENFPSKDVGNFPPELPYLEPVTVCTDIWDENWLPLQTPNKQTNMGPDTVDTVVYSSQIPSNEEQDQIQESKELLTQVTFWGGREMEKCMMVTLSQWVLKILGWGSVVRVSAGIWLLAGVGVKGNPQCRTACALYLIPNTDEVISEGVKNEDLSGTQTFTLCSKTSLPDQGTVEQNPPFLAAELQAFQKLYIPRSLPTAVLGAAARLATSSGHFCWFPGLRKMDE</sequence>
<dbReference type="GO" id="GO:0007286">
    <property type="term" value="P:spermatid development"/>
    <property type="evidence" value="ECO:0007669"/>
    <property type="project" value="Ensembl"/>
</dbReference>
<dbReference type="OMA" id="MCASPAK"/>
<evidence type="ECO:0000256" key="5">
    <source>
        <dbReference type="ARBA" id="ARBA00022490"/>
    </source>
</evidence>
<accession>A0A7M4EEX9</accession>
<feature type="domain" description="HTH OST-type" evidence="10">
    <location>
        <begin position="7"/>
        <end position="80"/>
    </location>
</feature>
<evidence type="ECO:0000259" key="10">
    <source>
        <dbReference type="PROSITE" id="PS51644"/>
    </source>
</evidence>
<gene>
    <name evidence="11" type="primary">TDRD5</name>
</gene>
<evidence type="ECO:0000256" key="3">
    <source>
        <dbReference type="ARBA" id="ARBA00013420"/>
    </source>
</evidence>
<dbReference type="PROSITE" id="PS50304">
    <property type="entry name" value="TUDOR"/>
    <property type="match status" value="1"/>
</dbReference>
<evidence type="ECO:0000259" key="9">
    <source>
        <dbReference type="PROSITE" id="PS50304"/>
    </source>
</evidence>
<protein>
    <recommendedName>
        <fullName evidence="3">Tudor domain-containing protein 5</fullName>
    </recommendedName>
</protein>
<dbReference type="GO" id="GO:0030719">
    <property type="term" value="P:P granule organization"/>
    <property type="evidence" value="ECO:0007669"/>
    <property type="project" value="Ensembl"/>
</dbReference>
<dbReference type="AlphaFoldDB" id="A0A7M4EEX9"/>
<dbReference type="InterPro" id="IPR025605">
    <property type="entry name" value="OST-HTH/LOTUS_dom"/>
</dbReference>
<dbReference type="FunFam" id="2.30.30.140:FF:000051">
    <property type="entry name" value="Tudor domain-containing protein 5"/>
    <property type="match status" value="1"/>
</dbReference>
<reference evidence="11" key="1">
    <citation type="submission" date="2025-08" db="UniProtKB">
        <authorList>
            <consortium name="Ensembl"/>
        </authorList>
    </citation>
    <scope>IDENTIFICATION</scope>
</reference>
<evidence type="ECO:0000313" key="11">
    <source>
        <dbReference type="Ensembl" id="ENSCPRP00005008832.1"/>
    </source>
</evidence>
<dbReference type="SMART" id="SM00333">
    <property type="entry name" value="TUDOR"/>
    <property type="match status" value="1"/>
</dbReference>
<dbReference type="GO" id="GO:0071546">
    <property type="term" value="C:pi-body"/>
    <property type="evidence" value="ECO:0007669"/>
    <property type="project" value="Ensembl"/>
</dbReference>
<evidence type="ECO:0000256" key="8">
    <source>
        <dbReference type="ARBA" id="ARBA00022871"/>
    </source>
</evidence>
<dbReference type="InterPro" id="IPR037982">
    <property type="entry name" value="TDRD5_LOTUS_2"/>
</dbReference>
<dbReference type="SUPFAM" id="SSF63748">
    <property type="entry name" value="Tudor/PWWP/MBT"/>
    <property type="match status" value="1"/>
</dbReference>
<dbReference type="Gene3D" id="2.30.30.140">
    <property type="match status" value="1"/>
</dbReference>
<dbReference type="Proteomes" id="UP000594220">
    <property type="component" value="Unplaced"/>
</dbReference>
<dbReference type="InterPro" id="IPR002999">
    <property type="entry name" value="Tudor"/>
</dbReference>
<dbReference type="Pfam" id="PF00567">
    <property type="entry name" value="TUDOR"/>
    <property type="match status" value="1"/>
</dbReference>
<evidence type="ECO:0000256" key="2">
    <source>
        <dbReference type="ARBA" id="ARBA00010384"/>
    </source>
</evidence>
<dbReference type="PROSITE" id="PS51644">
    <property type="entry name" value="HTH_OST"/>
    <property type="match status" value="2"/>
</dbReference>
<dbReference type="GeneTree" id="ENSGT00940000159902"/>
<evidence type="ECO:0000256" key="1">
    <source>
        <dbReference type="ARBA" id="ARBA00004496"/>
    </source>
</evidence>
<dbReference type="GO" id="GO:0141196">
    <property type="term" value="P:transposable element silencing by piRNA-mediated DNA methylation"/>
    <property type="evidence" value="ECO:0007669"/>
    <property type="project" value="Ensembl"/>
</dbReference>
<dbReference type="PANTHER" id="PTHR22948:SF19">
    <property type="entry name" value="TUDOR DOMAIN-CONTAINING PROTEIN 5"/>
    <property type="match status" value="1"/>
</dbReference>
<proteinExistence type="inferred from homology"/>
<feature type="domain" description="HTH OST-type" evidence="10">
    <location>
        <begin position="125"/>
        <end position="200"/>
    </location>
</feature>
<keyword evidence="12" id="KW-1185">Reference proteome</keyword>
<comment type="similarity">
    <text evidence="2">Belongs to the TDRD5 family.</text>
</comment>
<dbReference type="CDD" id="cd20419">
    <property type="entry name" value="Tudor_TDRD5"/>
    <property type="match status" value="1"/>
</dbReference>
<dbReference type="Pfam" id="PF12872">
    <property type="entry name" value="OST-HTH"/>
    <property type="match status" value="3"/>
</dbReference>
<dbReference type="InterPro" id="IPR050621">
    <property type="entry name" value="Tudor_domain_containing"/>
</dbReference>
<dbReference type="GO" id="GO:0033391">
    <property type="term" value="C:chromatoid body"/>
    <property type="evidence" value="ECO:0007669"/>
    <property type="project" value="Ensembl"/>
</dbReference>
<evidence type="ECO:0000256" key="7">
    <source>
        <dbReference type="ARBA" id="ARBA00022782"/>
    </source>
</evidence>
<dbReference type="InterPro" id="IPR035437">
    <property type="entry name" value="SNase_OB-fold_sf"/>
</dbReference>
<dbReference type="Gene3D" id="2.40.50.90">
    <property type="match status" value="1"/>
</dbReference>
<dbReference type="CDD" id="cd09975">
    <property type="entry name" value="LOTUS_2_TDRD5"/>
    <property type="match status" value="1"/>
</dbReference>
<dbReference type="Gene3D" id="3.30.420.610">
    <property type="entry name" value="LOTUS domain-like"/>
    <property type="match status" value="3"/>
</dbReference>
<keyword evidence="7" id="KW-0221">Differentiation</keyword>
<organism evidence="11 12">
    <name type="scientific">Crocodylus porosus</name>
    <name type="common">Saltwater crocodile</name>
    <name type="synonym">Estuarine crocodile</name>
    <dbReference type="NCBI Taxonomy" id="8502"/>
    <lineage>
        <taxon>Eukaryota</taxon>
        <taxon>Metazoa</taxon>
        <taxon>Chordata</taxon>
        <taxon>Craniata</taxon>
        <taxon>Vertebrata</taxon>
        <taxon>Euteleostomi</taxon>
        <taxon>Archelosauria</taxon>
        <taxon>Archosauria</taxon>
        <taxon>Crocodylia</taxon>
        <taxon>Longirostres</taxon>
        <taxon>Crocodylidae</taxon>
        <taxon>Crocodylus</taxon>
    </lineage>
</organism>
<keyword evidence="4" id="KW-0217">Developmental protein</keyword>
<evidence type="ECO:0000256" key="6">
    <source>
        <dbReference type="ARBA" id="ARBA00022737"/>
    </source>
</evidence>
<keyword evidence="6" id="KW-0677">Repeat</keyword>
<dbReference type="PANTHER" id="PTHR22948">
    <property type="entry name" value="TUDOR DOMAIN CONTAINING PROTEIN"/>
    <property type="match status" value="1"/>
</dbReference>
<keyword evidence="8" id="KW-0744">Spermatogenesis</keyword>